<dbReference type="PANTHER" id="PTHR42781:SF4">
    <property type="entry name" value="SPERMIDINE_PUTRESCINE IMPORT ATP-BINDING PROTEIN POTA"/>
    <property type="match status" value="1"/>
</dbReference>
<dbReference type="GeneID" id="57396072"/>
<dbReference type="InterPro" id="IPR008995">
    <property type="entry name" value="Mo/tungstate-bd_C_term_dom"/>
</dbReference>
<proteinExistence type="predicted"/>
<dbReference type="GO" id="GO:0022857">
    <property type="term" value="F:transmembrane transporter activity"/>
    <property type="evidence" value="ECO:0007669"/>
    <property type="project" value="InterPro"/>
</dbReference>
<gene>
    <name evidence="5" type="ORF">PtoMrB4_08600</name>
</gene>
<dbReference type="RefSeq" id="WP_172432614.1">
    <property type="nucleotide sequence ID" value="NZ_AP022642.1"/>
</dbReference>
<accession>A0A679G9Q7</accession>
<dbReference type="GO" id="GO:0005524">
    <property type="term" value="F:ATP binding"/>
    <property type="evidence" value="ECO:0007669"/>
    <property type="project" value="UniProtKB-KW"/>
</dbReference>
<dbReference type="InterPro" id="IPR050093">
    <property type="entry name" value="ABC_SmlMolc_Importer"/>
</dbReference>
<dbReference type="InterPro" id="IPR013611">
    <property type="entry name" value="Transp-assoc_OB_typ2"/>
</dbReference>
<sequence>MSSISISQLDVSYGSGIRVIDGLDLHIPDGSFFTLLGPSGCGKTTLLRVIAGFIRPSGGRLAFGDVDMTQVPAHRRGIGMVFQDYALFPDKTVFDNVAYGLRARRTDTATLRRTVGEYLERVGMSGFAERHPAALSGGQRQRVALARALAIEPEVLLMDEPLSNLDAQLRLQIRAAIADLQREIGITTVFVTHDQEEALALSDCIALMRKGRIEQLGSPQAIYQSPASTYAADFIGSANLLAARVLEQAGDDGIRVLVAGQPLQARAETTLPVPEVHLVARPESIRLRPAGQSLGNCLAGQVRRKQYLGNRTSYRIELADAQQLSVDRFGTDGDGFHEGQPVSLEFDPAQLRVVAQ</sequence>
<dbReference type="SUPFAM" id="SSF52540">
    <property type="entry name" value="P-loop containing nucleoside triphosphate hydrolases"/>
    <property type="match status" value="1"/>
</dbReference>
<organism evidence="5 6">
    <name type="scientific">Metapseudomonas otitidis</name>
    <dbReference type="NCBI Taxonomy" id="319939"/>
    <lineage>
        <taxon>Bacteria</taxon>
        <taxon>Pseudomonadati</taxon>
        <taxon>Pseudomonadota</taxon>
        <taxon>Gammaproteobacteria</taxon>
        <taxon>Pseudomonadales</taxon>
        <taxon>Pseudomonadaceae</taxon>
        <taxon>Metapseudomonas</taxon>
    </lineage>
</organism>
<dbReference type="FunFam" id="3.40.50.300:FF:000425">
    <property type="entry name" value="Probable ABC transporter, ATP-binding subunit"/>
    <property type="match status" value="1"/>
</dbReference>
<name>A0A679G9Q7_9GAMM</name>
<dbReference type="InterPro" id="IPR027417">
    <property type="entry name" value="P-loop_NTPase"/>
</dbReference>
<dbReference type="InterPro" id="IPR003593">
    <property type="entry name" value="AAA+_ATPase"/>
</dbReference>
<dbReference type="KEGG" id="poj:PtoMrB4_08600"/>
<dbReference type="PROSITE" id="PS50893">
    <property type="entry name" value="ABC_TRANSPORTER_2"/>
    <property type="match status" value="1"/>
</dbReference>
<dbReference type="PROSITE" id="PS00211">
    <property type="entry name" value="ABC_TRANSPORTER_1"/>
    <property type="match status" value="1"/>
</dbReference>
<reference evidence="5 6" key="1">
    <citation type="journal article" date="2020" name="Microbiol. Resour. Announc.">
        <title>Complete genome sequence of Pseudomonas otitidis strain MrB4, isolated from Lake Biwa in Japan.</title>
        <authorList>
            <person name="Miyazaki K."/>
            <person name="Hase E."/>
            <person name="Maruya T."/>
        </authorList>
    </citation>
    <scope>NUCLEOTIDE SEQUENCE [LARGE SCALE GENOMIC DNA]</scope>
    <source>
        <strain evidence="5 6">MrB4</strain>
    </source>
</reference>
<dbReference type="GO" id="GO:0015697">
    <property type="term" value="P:quaternary ammonium group transport"/>
    <property type="evidence" value="ECO:0007669"/>
    <property type="project" value="UniProtKB-ARBA"/>
</dbReference>
<dbReference type="AlphaFoldDB" id="A0A679G9Q7"/>
<evidence type="ECO:0000313" key="5">
    <source>
        <dbReference type="EMBL" id="BCA26883.1"/>
    </source>
</evidence>
<dbReference type="Pfam" id="PF08402">
    <property type="entry name" value="TOBE_2"/>
    <property type="match status" value="1"/>
</dbReference>
<keyword evidence="2" id="KW-0547">Nucleotide-binding</keyword>
<dbReference type="GO" id="GO:0016887">
    <property type="term" value="F:ATP hydrolysis activity"/>
    <property type="evidence" value="ECO:0007669"/>
    <property type="project" value="InterPro"/>
</dbReference>
<evidence type="ECO:0000256" key="1">
    <source>
        <dbReference type="ARBA" id="ARBA00022448"/>
    </source>
</evidence>
<dbReference type="Gene3D" id="3.40.50.300">
    <property type="entry name" value="P-loop containing nucleotide triphosphate hydrolases"/>
    <property type="match status" value="1"/>
</dbReference>
<dbReference type="SMART" id="SM00382">
    <property type="entry name" value="AAA"/>
    <property type="match status" value="1"/>
</dbReference>
<evidence type="ECO:0000313" key="6">
    <source>
        <dbReference type="Proteomes" id="UP000501237"/>
    </source>
</evidence>
<dbReference type="GO" id="GO:0043190">
    <property type="term" value="C:ATP-binding cassette (ABC) transporter complex"/>
    <property type="evidence" value="ECO:0007669"/>
    <property type="project" value="InterPro"/>
</dbReference>
<evidence type="ECO:0000256" key="3">
    <source>
        <dbReference type="ARBA" id="ARBA00022840"/>
    </source>
</evidence>
<feature type="domain" description="ABC transporter" evidence="4">
    <location>
        <begin position="4"/>
        <end position="235"/>
    </location>
</feature>
<keyword evidence="1" id="KW-0813">Transport</keyword>
<dbReference type="InterPro" id="IPR003439">
    <property type="entry name" value="ABC_transporter-like_ATP-bd"/>
</dbReference>
<dbReference type="Proteomes" id="UP000501237">
    <property type="component" value="Chromosome"/>
</dbReference>
<protein>
    <submittedName>
        <fullName evidence="5">ABC transporter ATP-binding protein</fullName>
    </submittedName>
</protein>
<dbReference type="PANTHER" id="PTHR42781">
    <property type="entry name" value="SPERMIDINE/PUTRESCINE IMPORT ATP-BINDING PROTEIN POTA"/>
    <property type="match status" value="1"/>
</dbReference>
<dbReference type="Pfam" id="PF00005">
    <property type="entry name" value="ABC_tran"/>
    <property type="match status" value="1"/>
</dbReference>
<keyword evidence="3 5" id="KW-0067">ATP-binding</keyword>
<dbReference type="SUPFAM" id="SSF50331">
    <property type="entry name" value="MOP-like"/>
    <property type="match status" value="1"/>
</dbReference>
<dbReference type="Gene3D" id="2.40.50.100">
    <property type="match status" value="1"/>
</dbReference>
<dbReference type="EMBL" id="AP022642">
    <property type="protein sequence ID" value="BCA26883.1"/>
    <property type="molecule type" value="Genomic_DNA"/>
</dbReference>
<evidence type="ECO:0000259" key="4">
    <source>
        <dbReference type="PROSITE" id="PS50893"/>
    </source>
</evidence>
<dbReference type="InterPro" id="IPR017871">
    <property type="entry name" value="ABC_transporter-like_CS"/>
</dbReference>
<evidence type="ECO:0000256" key="2">
    <source>
        <dbReference type="ARBA" id="ARBA00022741"/>
    </source>
</evidence>